<keyword evidence="1" id="KW-0805">Transcription regulation</keyword>
<evidence type="ECO:0000256" key="2">
    <source>
        <dbReference type="ARBA" id="ARBA00023125"/>
    </source>
</evidence>
<dbReference type="PROSITE" id="PS51118">
    <property type="entry name" value="HTH_HXLR"/>
    <property type="match status" value="1"/>
</dbReference>
<keyword evidence="6" id="KW-1185">Reference proteome</keyword>
<dbReference type="InterPro" id="IPR036388">
    <property type="entry name" value="WH-like_DNA-bd_sf"/>
</dbReference>
<evidence type="ECO:0000256" key="3">
    <source>
        <dbReference type="ARBA" id="ARBA00023163"/>
    </source>
</evidence>
<dbReference type="PANTHER" id="PTHR33204">
    <property type="entry name" value="TRANSCRIPTIONAL REGULATOR, MARR FAMILY"/>
    <property type="match status" value="1"/>
</dbReference>
<dbReference type="PANTHER" id="PTHR33204:SF18">
    <property type="entry name" value="TRANSCRIPTIONAL REGULATORY PROTEIN"/>
    <property type="match status" value="1"/>
</dbReference>
<name>A0ABV7TCD8_9RHOB</name>
<comment type="caution">
    <text evidence="5">The sequence shown here is derived from an EMBL/GenBank/DDBJ whole genome shotgun (WGS) entry which is preliminary data.</text>
</comment>
<dbReference type="Gene3D" id="1.10.10.10">
    <property type="entry name" value="Winged helix-like DNA-binding domain superfamily/Winged helix DNA-binding domain"/>
    <property type="match status" value="1"/>
</dbReference>
<reference evidence="6" key="1">
    <citation type="journal article" date="2019" name="Int. J. Syst. Evol. Microbiol.">
        <title>The Global Catalogue of Microorganisms (GCM) 10K type strain sequencing project: providing services to taxonomists for standard genome sequencing and annotation.</title>
        <authorList>
            <consortium name="The Broad Institute Genomics Platform"/>
            <consortium name="The Broad Institute Genome Sequencing Center for Infectious Disease"/>
            <person name="Wu L."/>
            <person name="Ma J."/>
        </authorList>
    </citation>
    <scope>NUCLEOTIDE SEQUENCE [LARGE SCALE GENOMIC DNA]</scope>
    <source>
        <strain evidence="6">KCTC 42911</strain>
    </source>
</reference>
<sequence>MRRTQLAEEYCSIARAGAQLVDAWTLMILRELFLSNRSFEGIRQQTGMAPASLAARLGGLEEAGILERRSPKDKPRKAQYLLTEKGLELWPAIIAIKQWGDKWFGPWADDQPPVVLEHKGRDHPLVVQVTCACCGEPVSANESLAQVSPVFAERRNEQQKAAKAARREETGK</sequence>
<organism evidence="5 6">
    <name type="scientific">Lutimaribacter marinistellae</name>
    <dbReference type="NCBI Taxonomy" id="1820329"/>
    <lineage>
        <taxon>Bacteria</taxon>
        <taxon>Pseudomonadati</taxon>
        <taxon>Pseudomonadota</taxon>
        <taxon>Alphaproteobacteria</taxon>
        <taxon>Rhodobacterales</taxon>
        <taxon>Roseobacteraceae</taxon>
        <taxon>Lutimaribacter</taxon>
    </lineage>
</organism>
<evidence type="ECO:0000313" key="6">
    <source>
        <dbReference type="Proteomes" id="UP001595629"/>
    </source>
</evidence>
<dbReference type="SUPFAM" id="SSF46785">
    <property type="entry name" value="Winged helix' DNA-binding domain"/>
    <property type="match status" value="1"/>
</dbReference>
<feature type="domain" description="HTH hxlR-type" evidence="4">
    <location>
        <begin position="11"/>
        <end position="108"/>
    </location>
</feature>
<gene>
    <name evidence="5" type="ORF">ACFORG_03600</name>
</gene>
<dbReference type="InterPro" id="IPR036390">
    <property type="entry name" value="WH_DNA-bd_sf"/>
</dbReference>
<evidence type="ECO:0000259" key="4">
    <source>
        <dbReference type="PROSITE" id="PS51118"/>
    </source>
</evidence>
<accession>A0ABV7TCD8</accession>
<evidence type="ECO:0000313" key="5">
    <source>
        <dbReference type="EMBL" id="MFC3612836.1"/>
    </source>
</evidence>
<dbReference type="Pfam" id="PF01638">
    <property type="entry name" value="HxlR"/>
    <property type="match status" value="1"/>
</dbReference>
<dbReference type="Proteomes" id="UP001595629">
    <property type="component" value="Unassembled WGS sequence"/>
</dbReference>
<dbReference type="EMBL" id="JBHRXI010000002">
    <property type="protein sequence ID" value="MFC3612836.1"/>
    <property type="molecule type" value="Genomic_DNA"/>
</dbReference>
<dbReference type="RefSeq" id="WP_386734025.1">
    <property type="nucleotide sequence ID" value="NZ_JBHRXI010000002.1"/>
</dbReference>
<dbReference type="InterPro" id="IPR002577">
    <property type="entry name" value="HTH_HxlR"/>
</dbReference>
<protein>
    <submittedName>
        <fullName evidence="5">Winged helix-turn-helix transcriptional regulator</fullName>
    </submittedName>
</protein>
<proteinExistence type="predicted"/>
<evidence type="ECO:0000256" key="1">
    <source>
        <dbReference type="ARBA" id="ARBA00023015"/>
    </source>
</evidence>
<keyword evidence="3" id="KW-0804">Transcription</keyword>
<keyword evidence="2" id="KW-0238">DNA-binding</keyword>